<dbReference type="PROSITE" id="PS51450">
    <property type="entry name" value="LRR"/>
    <property type="match status" value="1"/>
</dbReference>
<feature type="non-terminal residue" evidence="4">
    <location>
        <position position="223"/>
    </location>
</feature>
<feature type="non-terminal residue" evidence="4">
    <location>
        <position position="1"/>
    </location>
</feature>
<dbReference type="InterPro" id="IPR001611">
    <property type="entry name" value="Leu-rich_rpt"/>
</dbReference>
<organism evidence="4">
    <name type="scientific">Triatoma infestans</name>
    <name type="common">Assassin bug</name>
    <dbReference type="NCBI Taxonomy" id="30076"/>
    <lineage>
        <taxon>Eukaryota</taxon>
        <taxon>Metazoa</taxon>
        <taxon>Ecdysozoa</taxon>
        <taxon>Arthropoda</taxon>
        <taxon>Hexapoda</taxon>
        <taxon>Insecta</taxon>
        <taxon>Pterygota</taxon>
        <taxon>Neoptera</taxon>
        <taxon>Paraneoptera</taxon>
        <taxon>Hemiptera</taxon>
        <taxon>Heteroptera</taxon>
        <taxon>Panheteroptera</taxon>
        <taxon>Cimicomorpha</taxon>
        <taxon>Reduviidae</taxon>
        <taxon>Triatominae</taxon>
        <taxon>Triatoma</taxon>
    </lineage>
</organism>
<keyword evidence="2" id="KW-0677">Repeat</keyword>
<dbReference type="InterPro" id="IPR032675">
    <property type="entry name" value="LRR_dom_sf"/>
</dbReference>
<evidence type="ECO:0000313" key="4">
    <source>
        <dbReference type="EMBL" id="JAS01962.1"/>
    </source>
</evidence>
<feature type="region of interest" description="Disordered" evidence="3">
    <location>
        <begin position="194"/>
        <end position="223"/>
    </location>
</feature>
<dbReference type="AlphaFoldDB" id="A0A161TES5"/>
<name>A0A161TES5_TRIIF</name>
<accession>A0A161TES5</accession>
<evidence type="ECO:0000256" key="1">
    <source>
        <dbReference type="ARBA" id="ARBA00022614"/>
    </source>
</evidence>
<dbReference type="EMBL" id="GEMB01001186">
    <property type="protein sequence ID" value="JAS01962.1"/>
    <property type="molecule type" value="Transcribed_RNA"/>
</dbReference>
<dbReference type="SUPFAM" id="SSF52058">
    <property type="entry name" value="L domain-like"/>
    <property type="match status" value="1"/>
</dbReference>
<protein>
    <submittedName>
        <fullName evidence="4">Dynein light chain axonemal-like protein</fullName>
    </submittedName>
</protein>
<evidence type="ECO:0000256" key="3">
    <source>
        <dbReference type="SAM" id="MobiDB-lite"/>
    </source>
</evidence>
<sequence length="223" mass="25608">DHIETPYIQLALEVNFSGQWWPIKYMDNNLAKLENCQRLFLDSNKIEKIEGLEFMPNLIFLSLELNQVKSIKGLMPVAKTLKVVRLNCNLISSLKGIQEFDMLEELQIKNNCISSWEDFYDLMTCTNLTKLSMTGNPFNKTLPKDVWIYLASRRNPRLKLIDGVMITETFPEGYYPHTLLECCDLDEFSPYMDSPPSKGDFSSSTILDGDGVKDELIESGEEE</sequence>
<dbReference type="Gene3D" id="3.80.10.10">
    <property type="entry name" value="Ribonuclease Inhibitor"/>
    <property type="match status" value="1"/>
</dbReference>
<evidence type="ECO:0000256" key="2">
    <source>
        <dbReference type="ARBA" id="ARBA00022737"/>
    </source>
</evidence>
<reference evidence="4" key="1">
    <citation type="submission" date="2016-04" db="EMBL/GenBank/DDBJ databases">
        <authorList>
            <person name="Calderon-Fernandez G.M.Sr."/>
        </authorList>
    </citation>
    <scope>NUCLEOTIDE SEQUENCE</scope>
    <source>
        <strain evidence="4">Int1</strain>
        <tissue evidence="4">Integument</tissue>
    </source>
</reference>
<proteinExistence type="predicted"/>
<keyword evidence="1" id="KW-0433">Leucine-rich repeat</keyword>
<dbReference type="PANTHER" id="PTHR15454:SF73">
    <property type="entry name" value="DYNEIN AXONEMAL LIGHT CHAIN 1"/>
    <property type="match status" value="1"/>
</dbReference>
<dbReference type="PANTHER" id="PTHR15454">
    <property type="entry name" value="NISCHARIN RELATED"/>
    <property type="match status" value="1"/>
</dbReference>
<dbReference type="GO" id="GO:0005737">
    <property type="term" value="C:cytoplasm"/>
    <property type="evidence" value="ECO:0007669"/>
    <property type="project" value="TreeGrafter"/>
</dbReference>
<reference evidence="4" key="2">
    <citation type="journal article" date="2017" name="J. Med. Entomol.">
        <title>Transcriptome Analysis of the Triatoma infestans (Hemiptera: Reduviidae) Integument.</title>
        <authorList>
            <person name="Calderon-Fernandez G.M."/>
            <person name="Moriconi D.E."/>
            <person name="Dulbecco A.B."/>
            <person name="Juarez M.P."/>
        </authorList>
    </citation>
    <scope>NUCLEOTIDE SEQUENCE</scope>
    <source>
        <strain evidence="4">Int1</strain>
        <tissue evidence="4">Integument</tissue>
    </source>
</reference>